<dbReference type="Proteomes" id="UP000297245">
    <property type="component" value="Unassembled WGS sequence"/>
</dbReference>
<name>A0A4S8KYM4_DENBC</name>
<feature type="compositionally biased region" description="Polar residues" evidence="1">
    <location>
        <begin position="62"/>
        <end position="91"/>
    </location>
</feature>
<evidence type="ECO:0000313" key="3">
    <source>
        <dbReference type="Proteomes" id="UP000297245"/>
    </source>
</evidence>
<dbReference type="EMBL" id="ML179835">
    <property type="protein sequence ID" value="THU81147.1"/>
    <property type="molecule type" value="Genomic_DNA"/>
</dbReference>
<protein>
    <submittedName>
        <fullName evidence="2">Uncharacterized protein</fullName>
    </submittedName>
</protein>
<keyword evidence="3" id="KW-1185">Reference proteome</keyword>
<proteinExistence type="predicted"/>
<feature type="compositionally biased region" description="Polar residues" evidence="1">
    <location>
        <begin position="9"/>
        <end position="36"/>
    </location>
</feature>
<evidence type="ECO:0000313" key="2">
    <source>
        <dbReference type="EMBL" id="THU81147.1"/>
    </source>
</evidence>
<feature type="region of interest" description="Disordered" evidence="1">
    <location>
        <begin position="53"/>
        <end position="91"/>
    </location>
</feature>
<dbReference type="AlphaFoldDB" id="A0A4S8KYM4"/>
<organism evidence="2 3">
    <name type="scientific">Dendrothele bispora (strain CBS 962.96)</name>
    <dbReference type="NCBI Taxonomy" id="1314807"/>
    <lineage>
        <taxon>Eukaryota</taxon>
        <taxon>Fungi</taxon>
        <taxon>Dikarya</taxon>
        <taxon>Basidiomycota</taxon>
        <taxon>Agaricomycotina</taxon>
        <taxon>Agaricomycetes</taxon>
        <taxon>Agaricomycetidae</taxon>
        <taxon>Agaricales</taxon>
        <taxon>Agaricales incertae sedis</taxon>
        <taxon>Dendrothele</taxon>
    </lineage>
</organism>
<evidence type="ECO:0000256" key="1">
    <source>
        <dbReference type="SAM" id="MobiDB-lite"/>
    </source>
</evidence>
<gene>
    <name evidence="2" type="ORF">K435DRAFT_873634</name>
</gene>
<sequence>MPPPPPWQKVQNGEKTNASGGSNTNVNTTKSSFISLNSNDTVNNVQRDAYRSAYSRDSARSFSNYSGSNHHHQNLQNGQVQQAEPGTQQRQYDASLINHESSDSLQRSAHGYHRSDRPRIKLRQLHLLEHTRRIHTVEISRTAKPNKPSRVLNVNTTRR</sequence>
<reference evidence="2 3" key="1">
    <citation type="journal article" date="2019" name="Nat. Ecol. Evol.">
        <title>Megaphylogeny resolves global patterns of mushroom evolution.</title>
        <authorList>
            <person name="Varga T."/>
            <person name="Krizsan K."/>
            <person name="Foldi C."/>
            <person name="Dima B."/>
            <person name="Sanchez-Garcia M."/>
            <person name="Sanchez-Ramirez S."/>
            <person name="Szollosi G.J."/>
            <person name="Szarkandi J.G."/>
            <person name="Papp V."/>
            <person name="Albert L."/>
            <person name="Andreopoulos W."/>
            <person name="Angelini C."/>
            <person name="Antonin V."/>
            <person name="Barry K.W."/>
            <person name="Bougher N.L."/>
            <person name="Buchanan P."/>
            <person name="Buyck B."/>
            <person name="Bense V."/>
            <person name="Catcheside P."/>
            <person name="Chovatia M."/>
            <person name="Cooper J."/>
            <person name="Damon W."/>
            <person name="Desjardin D."/>
            <person name="Finy P."/>
            <person name="Geml J."/>
            <person name="Haridas S."/>
            <person name="Hughes K."/>
            <person name="Justo A."/>
            <person name="Karasinski D."/>
            <person name="Kautmanova I."/>
            <person name="Kiss B."/>
            <person name="Kocsube S."/>
            <person name="Kotiranta H."/>
            <person name="LaButti K.M."/>
            <person name="Lechner B.E."/>
            <person name="Liimatainen K."/>
            <person name="Lipzen A."/>
            <person name="Lukacs Z."/>
            <person name="Mihaltcheva S."/>
            <person name="Morgado L.N."/>
            <person name="Niskanen T."/>
            <person name="Noordeloos M.E."/>
            <person name="Ohm R.A."/>
            <person name="Ortiz-Santana B."/>
            <person name="Ovrebo C."/>
            <person name="Racz N."/>
            <person name="Riley R."/>
            <person name="Savchenko A."/>
            <person name="Shiryaev A."/>
            <person name="Soop K."/>
            <person name="Spirin V."/>
            <person name="Szebenyi C."/>
            <person name="Tomsovsky M."/>
            <person name="Tulloss R.E."/>
            <person name="Uehling J."/>
            <person name="Grigoriev I.V."/>
            <person name="Vagvolgyi C."/>
            <person name="Papp T."/>
            <person name="Martin F.M."/>
            <person name="Miettinen O."/>
            <person name="Hibbett D.S."/>
            <person name="Nagy L.G."/>
        </authorList>
    </citation>
    <scope>NUCLEOTIDE SEQUENCE [LARGE SCALE GENOMIC DNA]</scope>
    <source>
        <strain evidence="2 3">CBS 962.96</strain>
    </source>
</reference>
<feature type="region of interest" description="Disordered" evidence="1">
    <location>
        <begin position="1"/>
        <end position="36"/>
    </location>
</feature>
<accession>A0A4S8KYM4</accession>